<evidence type="ECO:0000256" key="9">
    <source>
        <dbReference type="ARBA" id="ARBA00023136"/>
    </source>
</evidence>
<keyword evidence="10" id="KW-1133">Transmembrane helix</keyword>
<dbReference type="Gene3D" id="6.10.340.10">
    <property type="match status" value="1"/>
</dbReference>
<dbReference type="GO" id="GO:0005886">
    <property type="term" value="C:plasma membrane"/>
    <property type="evidence" value="ECO:0007669"/>
    <property type="project" value="UniProtKB-SubCell"/>
</dbReference>
<dbReference type="Gene3D" id="3.30.450.20">
    <property type="entry name" value="PAS domain"/>
    <property type="match status" value="2"/>
</dbReference>
<comment type="caution">
    <text evidence="12">The sequence shown here is derived from an EMBL/GenBank/DDBJ whole genome shotgun (WGS) entry which is preliminary data.</text>
</comment>
<dbReference type="InterPro" id="IPR036890">
    <property type="entry name" value="HATPase_C_sf"/>
</dbReference>
<gene>
    <name evidence="12" type="ORF">WQ57_06665</name>
</gene>
<dbReference type="InterPro" id="IPR003660">
    <property type="entry name" value="HAMP_dom"/>
</dbReference>
<feature type="transmembrane region" description="Helical" evidence="10">
    <location>
        <begin position="304"/>
        <end position="322"/>
    </location>
</feature>
<dbReference type="Gene3D" id="3.30.565.10">
    <property type="entry name" value="Histidine kinase-like ATPase, C-terminal domain"/>
    <property type="match status" value="1"/>
</dbReference>
<evidence type="ECO:0000256" key="2">
    <source>
        <dbReference type="ARBA" id="ARBA00004651"/>
    </source>
</evidence>
<keyword evidence="9 10" id="KW-0472">Membrane</keyword>
<keyword evidence="4" id="KW-1003">Cell membrane</keyword>
<dbReference type="PATRIC" id="fig|1408103.3.peg.1498"/>
<evidence type="ECO:0000313" key="13">
    <source>
        <dbReference type="Proteomes" id="UP000034166"/>
    </source>
</evidence>
<accession>A0A0M2T0B1</accession>
<dbReference type="Pfam" id="PF02518">
    <property type="entry name" value="HATPase_c"/>
    <property type="match status" value="1"/>
</dbReference>
<keyword evidence="8" id="KW-0902">Two-component regulatory system</keyword>
<proteinExistence type="predicted"/>
<dbReference type="Pfam" id="PF06580">
    <property type="entry name" value="His_kinase"/>
    <property type="match status" value="1"/>
</dbReference>
<evidence type="ECO:0000256" key="10">
    <source>
        <dbReference type="SAM" id="Phobius"/>
    </source>
</evidence>
<feature type="transmembrane region" description="Helical" evidence="10">
    <location>
        <begin position="12"/>
        <end position="34"/>
    </location>
</feature>
<dbReference type="PROSITE" id="PS50885">
    <property type="entry name" value="HAMP"/>
    <property type="match status" value="1"/>
</dbReference>
<protein>
    <recommendedName>
        <fullName evidence="3">histidine kinase</fullName>
        <ecNumber evidence="3">2.7.13.3</ecNumber>
    </recommendedName>
</protein>
<evidence type="ECO:0000256" key="4">
    <source>
        <dbReference type="ARBA" id="ARBA00022475"/>
    </source>
</evidence>
<evidence type="ECO:0000256" key="6">
    <source>
        <dbReference type="ARBA" id="ARBA00022679"/>
    </source>
</evidence>
<comment type="subcellular location">
    <subcellularLocation>
        <location evidence="2">Cell membrane</location>
        <topology evidence="2">Multi-pass membrane protein</topology>
    </subcellularLocation>
</comment>
<dbReference type="PANTHER" id="PTHR34220:SF7">
    <property type="entry name" value="SENSOR HISTIDINE KINASE YPDA"/>
    <property type="match status" value="1"/>
</dbReference>
<evidence type="ECO:0000256" key="1">
    <source>
        <dbReference type="ARBA" id="ARBA00000085"/>
    </source>
</evidence>
<dbReference type="SMART" id="SM00304">
    <property type="entry name" value="HAMP"/>
    <property type="match status" value="1"/>
</dbReference>
<evidence type="ECO:0000259" key="11">
    <source>
        <dbReference type="PROSITE" id="PS50885"/>
    </source>
</evidence>
<evidence type="ECO:0000256" key="5">
    <source>
        <dbReference type="ARBA" id="ARBA00022553"/>
    </source>
</evidence>
<sequence>MKLIPERFKHQGLFITLFLFTVLVVVTVSATITWQTLRMAEQFFIERFSITNSKVMNQVKDSFESFNYSVVVASNNLLQSHSIKSILTEEHSNYEQMSAYFNLGQQMNRIQSIVDTHEVSILITGINGITYSTDRTYWPITDEELKASHITIRTYQEPKKLMYHFDYRSSITGYTEDNRFIVASRALREPISGEIYGAMYFAIQEKELKRFYSNYTSPGNDVFLLDAAGTIVSSSDTGLIGQTDEDLLSYTREIRNSGEPYILADFNGKEQILLMDYLPSYDMYLFNVIDKETAFGDIIDNKEIVMISVLITLVALLVVFFASRRMTTALSVLAKQISSTSKHDFQQYVDVAGTYETRKIGYAINSMLDELHNYVDQLMITQKEKRNAELAALQQQINPHFLYNTLTSIKFMVLQGSKEEATETIHALISLLQNTIGNISETVTVEQEVENLKNYVLINQKRYGDRIKVNYFVAPDCSEHPIPKLILQPFMENSFFHAFNHKQEGYVNVLIWRDGERLLCEVADNGDGMELDASGLPDPKRKQQMFSGIGVQNVHQRIQLIYGEEYGVNIDSEPGEGTTVRITLPFNQ</sequence>
<keyword evidence="10" id="KW-0812">Transmembrane</keyword>
<dbReference type="RefSeq" id="WP_046522975.1">
    <property type="nucleotide sequence ID" value="NZ_LAYY01000006.1"/>
</dbReference>
<keyword evidence="5" id="KW-0597">Phosphoprotein</keyword>
<keyword evidence="6" id="KW-0808">Transferase</keyword>
<dbReference type="PANTHER" id="PTHR34220">
    <property type="entry name" value="SENSOR HISTIDINE KINASE YPDA"/>
    <property type="match status" value="1"/>
</dbReference>
<evidence type="ECO:0000256" key="7">
    <source>
        <dbReference type="ARBA" id="ARBA00022777"/>
    </source>
</evidence>
<evidence type="ECO:0000256" key="3">
    <source>
        <dbReference type="ARBA" id="ARBA00012438"/>
    </source>
</evidence>
<evidence type="ECO:0000313" key="12">
    <source>
        <dbReference type="EMBL" id="KKK38672.1"/>
    </source>
</evidence>
<evidence type="ECO:0000256" key="8">
    <source>
        <dbReference type="ARBA" id="ARBA00023012"/>
    </source>
</evidence>
<dbReference type="AlphaFoldDB" id="A0A0M2T0B1"/>
<organism evidence="12 13">
    <name type="scientific">Mesobacillus campisalis</name>
    <dbReference type="NCBI Taxonomy" id="1408103"/>
    <lineage>
        <taxon>Bacteria</taxon>
        <taxon>Bacillati</taxon>
        <taxon>Bacillota</taxon>
        <taxon>Bacilli</taxon>
        <taxon>Bacillales</taxon>
        <taxon>Bacillaceae</taxon>
        <taxon>Mesobacillus</taxon>
    </lineage>
</organism>
<reference evidence="12 13" key="1">
    <citation type="submission" date="2015-04" db="EMBL/GenBank/DDBJ databases">
        <title>Taxonomic description and genome sequence of Bacillus campisalis sp. nov., a novel member of the genus Bacillus isolated from solar saltern.</title>
        <authorList>
            <person name="Mathan Kumar R."/>
            <person name="Kaur G."/>
            <person name="Kumar A."/>
            <person name="Singh N.K."/>
            <person name="Kaur N."/>
            <person name="Kumar N."/>
            <person name="Mayilraj S."/>
        </authorList>
    </citation>
    <scope>NUCLEOTIDE SEQUENCE [LARGE SCALE GENOMIC DNA]</scope>
    <source>
        <strain evidence="12 13">SA2-6</strain>
    </source>
</reference>
<dbReference type="PRINTS" id="PR00344">
    <property type="entry name" value="BCTRLSENSOR"/>
</dbReference>
<dbReference type="InterPro" id="IPR004358">
    <property type="entry name" value="Sig_transdc_His_kin-like_C"/>
</dbReference>
<dbReference type="Proteomes" id="UP000034166">
    <property type="component" value="Unassembled WGS sequence"/>
</dbReference>
<name>A0A0M2T0B1_9BACI</name>
<dbReference type="EMBL" id="LAYY01000006">
    <property type="protein sequence ID" value="KKK38672.1"/>
    <property type="molecule type" value="Genomic_DNA"/>
</dbReference>
<keyword evidence="13" id="KW-1185">Reference proteome</keyword>
<dbReference type="InterPro" id="IPR010559">
    <property type="entry name" value="Sig_transdc_His_kin_internal"/>
</dbReference>
<feature type="domain" description="HAMP" evidence="11">
    <location>
        <begin position="324"/>
        <end position="376"/>
    </location>
</feature>
<dbReference type="InterPro" id="IPR050640">
    <property type="entry name" value="Bact_2-comp_sensor_kinase"/>
</dbReference>
<dbReference type="EC" id="2.7.13.3" evidence="3"/>
<dbReference type="GO" id="GO:0000155">
    <property type="term" value="F:phosphorelay sensor kinase activity"/>
    <property type="evidence" value="ECO:0007669"/>
    <property type="project" value="InterPro"/>
</dbReference>
<keyword evidence="7" id="KW-0418">Kinase</keyword>
<dbReference type="SUPFAM" id="SSF55874">
    <property type="entry name" value="ATPase domain of HSP90 chaperone/DNA topoisomerase II/histidine kinase"/>
    <property type="match status" value="1"/>
</dbReference>
<comment type="catalytic activity">
    <reaction evidence="1">
        <text>ATP + protein L-histidine = ADP + protein N-phospho-L-histidine.</text>
        <dbReference type="EC" id="2.7.13.3"/>
    </reaction>
</comment>
<dbReference type="OrthoDB" id="9776552at2"/>
<dbReference type="InterPro" id="IPR003594">
    <property type="entry name" value="HATPase_dom"/>
</dbReference>